<evidence type="ECO:0000313" key="2">
    <source>
        <dbReference type="EMBL" id="KAJ7347103.1"/>
    </source>
</evidence>
<dbReference type="PANTHER" id="PTHR47691:SF3">
    <property type="entry name" value="HTH-TYPE TRANSCRIPTIONAL REGULATOR RV0890C-RELATED"/>
    <property type="match status" value="1"/>
</dbReference>
<dbReference type="Proteomes" id="UP001218218">
    <property type="component" value="Unassembled WGS sequence"/>
</dbReference>
<protein>
    <submittedName>
        <fullName evidence="2">P-loop containing nucleoside triphosphate hydrolase protein</fullName>
    </submittedName>
</protein>
<name>A0AAD7A1R2_9AGAR</name>
<dbReference type="SUPFAM" id="SSF52540">
    <property type="entry name" value="P-loop containing nucleoside triphosphate hydrolases"/>
    <property type="match status" value="1"/>
</dbReference>
<dbReference type="EMBL" id="JARIHO010000020">
    <property type="protein sequence ID" value="KAJ7347103.1"/>
    <property type="molecule type" value="Genomic_DNA"/>
</dbReference>
<gene>
    <name evidence="2" type="ORF">DFH08DRAFT_700155</name>
</gene>
<keyword evidence="3" id="KW-1185">Reference proteome</keyword>
<accession>A0AAD7A1R2</accession>
<reference evidence="2" key="1">
    <citation type="submission" date="2023-03" db="EMBL/GenBank/DDBJ databases">
        <title>Massive genome expansion in bonnet fungi (Mycena s.s.) driven by repeated elements and novel gene families across ecological guilds.</title>
        <authorList>
            <consortium name="Lawrence Berkeley National Laboratory"/>
            <person name="Harder C.B."/>
            <person name="Miyauchi S."/>
            <person name="Viragh M."/>
            <person name="Kuo A."/>
            <person name="Thoen E."/>
            <person name="Andreopoulos B."/>
            <person name="Lu D."/>
            <person name="Skrede I."/>
            <person name="Drula E."/>
            <person name="Henrissat B."/>
            <person name="Morin E."/>
            <person name="Kohler A."/>
            <person name="Barry K."/>
            <person name="LaButti K."/>
            <person name="Morin E."/>
            <person name="Salamov A."/>
            <person name="Lipzen A."/>
            <person name="Mereny Z."/>
            <person name="Hegedus B."/>
            <person name="Baldrian P."/>
            <person name="Stursova M."/>
            <person name="Weitz H."/>
            <person name="Taylor A."/>
            <person name="Grigoriev I.V."/>
            <person name="Nagy L.G."/>
            <person name="Martin F."/>
            <person name="Kauserud H."/>
        </authorList>
    </citation>
    <scope>NUCLEOTIDE SEQUENCE</scope>
    <source>
        <strain evidence="2">CBHHK002</strain>
    </source>
</reference>
<evidence type="ECO:0000259" key="1">
    <source>
        <dbReference type="Pfam" id="PF20703"/>
    </source>
</evidence>
<dbReference type="InterPro" id="IPR049052">
    <property type="entry name" value="nSTAND1"/>
</dbReference>
<evidence type="ECO:0000313" key="3">
    <source>
        <dbReference type="Proteomes" id="UP001218218"/>
    </source>
</evidence>
<comment type="caution">
    <text evidence="2">The sequence shown here is derived from an EMBL/GenBank/DDBJ whole genome shotgun (WGS) entry which is preliminary data.</text>
</comment>
<feature type="non-terminal residue" evidence="2">
    <location>
        <position position="1"/>
    </location>
</feature>
<dbReference type="InterPro" id="IPR027417">
    <property type="entry name" value="P-loop_NTPase"/>
</dbReference>
<keyword evidence="2" id="KW-0378">Hydrolase</keyword>
<dbReference type="GO" id="GO:0016787">
    <property type="term" value="F:hydrolase activity"/>
    <property type="evidence" value="ECO:0007669"/>
    <property type="project" value="UniProtKB-KW"/>
</dbReference>
<proteinExistence type="predicted"/>
<dbReference type="PANTHER" id="PTHR47691">
    <property type="entry name" value="REGULATOR-RELATED"/>
    <property type="match status" value="1"/>
</dbReference>
<organism evidence="2 3">
    <name type="scientific">Mycena albidolilacea</name>
    <dbReference type="NCBI Taxonomy" id="1033008"/>
    <lineage>
        <taxon>Eukaryota</taxon>
        <taxon>Fungi</taxon>
        <taxon>Dikarya</taxon>
        <taxon>Basidiomycota</taxon>
        <taxon>Agaricomycotina</taxon>
        <taxon>Agaricomycetes</taxon>
        <taxon>Agaricomycetidae</taxon>
        <taxon>Agaricales</taxon>
        <taxon>Marasmiineae</taxon>
        <taxon>Mycenaceae</taxon>
        <taxon>Mycena</taxon>
    </lineage>
</organism>
<dbReference type="AlphaFoldDB" id="A0AAD7A1R2"/>
<feature type="domain" description="Novel STAND NTPase 1" evidence="1">
    <location>
        <begin position="7"/>
        <end position="147"/>
    </location>
</feature>
<sequence length="478" mass="53591">ISMLPSEPKIFHGRDSELSDILQLFNQGTPRIAILGSGGMGKTSLARAVIHHAQIKTRYQQHCFFVACDSASSTVELAALIGVNIGLKPGRDLSQAVVQHFSSSPSSLLVFDNLETLWEPIECRSDIEEFLSLLADIEHLALMITMRGAERPGKMRWTRPFLQPLKPLDQDAARKTFIDIADENHNLDEVDKVLSLTDNMPLAVNLIAHLVDSEGCSNVLARWEREKISVISMGTDKAANLEISISLSLSSPRLNRHSQDLLSLLSMLPDGLSDVELVQSKLPIRNVLGCKAALIGTALAYSNEQKRLKALVPIREYMNKIQPPSENLIRPLFKHFQFLLKFFDDHRGSEKMSATVSQISSNLANIQSILHNGLQQGHPELNDIIYSICHLNTFSQLMSQGIRPLIHQVHKILLHSEDHHLKIYVITEIFRCWGKTKISDPDTLVTKGLNHFEYFDDPDLKCELLSWACFVMTLTQVA</sequence>
<dbReference type="Gene3D" id="3.40.50.300">
    <property type="entry name" value="P-loop containing nucleotide triphosphate hydrolases"/>
    <property type="match status" value="1"/>
</dbReference>
<dbReference type="Pfam" id="PF20703">
    <property type="entry name" value="nSTAND1"/>
    <property type="match status" value="1"/>
</dbReference>